<dbReference type="InterPro" id="IPR008930">
    <property type="entry name" value="Terpenoid_cyclase/PrenylTrfase"/>
</dbReference>
<dbReference type="SUPFAM" id="SSF48239">
    <property type="entry name" value="Terpenoid cyclases/Protein prenyltransferases"/>
    <property type="match status" value="2"/>
</dbReference>
<evidence type="ECO:0000256" key="9">
    <source>
        <dbReference type="ARBA" id="ARBA00032766"/>
    </source>
</evidence>
<keyword evidence="3" id="KW-0637">Prenyltransferase</keyword>
<dbReference type="RefSeq" id="WP_145063150.1">
    <property type="nucleotide sequence ID" value="NZ_CP036263.1"/>
</dbReference>
<keyword evidence="5" id="KW-0479">Metal-binding</keyword>
<dbReference type="CDD" id="cd00688">
    <property type="entry name" value="ISOPREN_C2_like"/>
    <property type="match status" value="1"/>
</dbReference>
<protein>
    <recommendedName>
        <fullName evidence="8">Geranylgeranyl transferase type II subunit beta</fullName>
    </recommendedName>
    <alternativeName>
        <fullName evidence="9">Type II protein geranyl-geranyltransferase subunit beta</fullName>
    </alternativeName>
</protein>
<dbReference type="PANTHER" id="PTHR11774">
    <property type="entry name" value="GERANYLGERANYL TRANSFERASE TYPE BETA SUBUNIT"/>
    <property type="match status" value="1"/>
</dbReference>
<accession>A0A517N202</accession>
<evidence type="ECO:0000259" key="10">
    <source>
        <dbReference type="Pfam" id="PF00432"/>
    </source>
</evidence>
<keyword evidence="12" id="KW-1185">Reference proteome</keyword>
<evidence type="ECO:0000256" key="5">
    <source>
        <dbReference type="ARBA" id="ARBA00022723"/>
    </source>
</evidence>
<dbReference type="GO" id="GO:0008318">
    <property type="term" value="F:protein prenyltransferase activity"/>
    <property type="evidence" value="ECO:0007669"/>
    <property type="project" value="InterPro"/>
</dbReference>
<dbReference type="OrthoDB" id="257049at2"/>
<dbReference type="EMBL" id="CP036263">
    <property type="protein sequence ID" value="QDT01160.1"/>
    <property type="molecule type" value="Genomic_DNA"/>
</dbReference>
<evidence type="ECO:0000256" key="3">
    <source>
        <dbReference type="ARBA" id="ARBA00022602"/>
    </source>
</evidence>
<dbReference type="Pfam" id="PF00432">
    <property type="entry name" value="Prenyltrans"/>
    <property type="match status" value="1"/>
</dbReference>
<name>A0A517N202_9BACT</name>
<keyword evidence="6" id="KW-0677">Repeat</keyword>
<evidence type="ECO:0000313" key="12">
    <source>
        <dbReference type="Proteomes" id="UP000319852"/>
    </source>
</evidence>
<proteinExistence type="inferred from homology"/>
<dbReference type="InterPro" id="IPR001330">
    <property type="entry name" value="Prenyltrans"/>
</dbReference>
<dbReference type="Gene3D" id="1.50.10.20">
    <property type="match status" value="3"/>
</dbReference>
<keyword evidence="4 11" id="KW-0808">Transferase</keyword>
<feature type="domain" description="Prenyltransferase alpha-alpha toroid" evidence="10">
    <location>
        <begin position="18"/>
        <end position="318"/>
    </location>
</feature>
<comment type="cofactor">
    <cofactor evidence="1">
        <name>Zn(2+)</name>
        <dbReference type="ChEBI" id="CHEBI:29105"/>
    </cofactor>
</comment>
<dbReference type="PANTHER" id="PTHR11774:SF11">
    <property type="entry name" value="GERANYLGERANYL TRANSFERASE TYPE-2 SUBUNIT BETA"/>
    <property type="match status" value="1"/>
</dbReference>
<reference evidence="11 12" key="1">
    <citation type="submission" date="2019-02" db="EMBL/GenBank/DDBJ databases">
        <title>Deep-cultivation of Planctomycetes and their phenomic and genomic characterization uncovers novel biology.</title>
        <authorList>
            <person name="Wiegand S."/>
            <person name="Jogler M."/>
            <person name="Boedeker C."/>
            <person name="Pinto D."/>
            <person name="Vollmers J."/>
            <person name="Rivas-Marin E."/>
            <person name="Kohn T."/>
            <person name="Peeters S.H."/>
            <person name="Heuer A."/>
            <person name="Rast P."/>
            <person name="Oberbeckmann S."/>
            <person name="Bunk B."/>
            <person name="Jeske O."/>
            <person name="Meyerdierks A."/>
            <person name="Storesund J.E."/>
            <person name="Kallscheuer N."/>
            <person name="Luecker S."/>
            <person name="Lage O.M."/>
            <person name="Pohl T."/>
            <person name="Merkel B.J."/>
            <person name="Hornburger P."/>
            <person name="Mueller R.-W."/>
            <person name="Bruemmer F."/>
            <person name="Labrenz M."/>
            <person name="Spormann A.M."/>
            <person name="Op den Camp H."/>
            <person name="Overmann J."/>
            <person name="Amann R."/>
            <person name="Jetten M.S.M."/>
            <person name="Mascher T."/>
            <person name="Medema M.H."/>
            <person name="Devos D.P."/>
            <person name="Kaster A.-K."/>
            <person name="Ovreas L."/>
            <person name="Rohde M."/>
            <person name="Galperin M.Y."/>
            <person name="Jogler C."/>
        </authorList>
    </citation>
    <scope>NUCLEOTIDE SEQUENCE [LARGE SCALE GENOMIC DNA]</scope>
    <source>
        <strain evidence="11 12">HG15A2</strain>
    </source>
</reference>
<evidence type="ECO:0000256" key="1">
    <source>
        <dbReference type="ARBA" id="ARBA00001947"/>
    </source>
</evidence>
<gene>
    <name evidence="11" type="ORF">HG15A2_45020</name>
</gene>
<keyword evidence="7" id="KW-0862">Zinc</keyword>
<dbReference type="Proteomes" id="UP000319852">
    <property type="component" value="Chromosome"/>
</dbReference>
<dbReference type="KEGG" id="amob:HG15A2_45020"/>
<evidence type="ECO:0000256" key="8">
    <source>
        <dbReference type="ARBA" id="ARBA00030816"/>
    </source>
</evidence>
<evidence type="ECO:0000256" key="7">
    <source>
        <dbReference type="ARBA" id="ARBA00022833"/>
    </source>
</evidence>
<evidence type="ECO:0000256" key="6">
    <source>
        <dbReference type="ARBA" id="ARBA00022737"/>
    </source>
</evidence>
<evidence type="ECO:0000256" key="2">
    <source>
        <dbReference type="ARBA" id="ARBA00010497"/>
    </source>
</evidence>
<organism evidence="11 12">
    <name type="scientific">Adhaeretor mobilis</name>
    <dbReference type="NCBI Taxonomy" id="1930276"/>
    <lineage>
        <taxon>Bacteria</taxon>
        <taxon>Pseudomonadati</taxon>
        <taxon>Planctomycetota</taxon>
        <taxon>Planctomycetia</taxon>
        <taxon>Pirellulales</taxon>
        <taxon>Lacipirellulaceae</taxon>
        <taxon>Adhaeretor</taxon>
    </lineage>
</organism>
<sequence>MTNSYLLQLVLSVAQGLEPEVELRERQAKWLKAQQQDDGGFAGRDGPSDLYYSAFALRSLAVLGELQGEVADQAANFLSSRLHGNASVIDLISLVLSAKQLDMSAGIDPLASAGDDWQANVLGLLEQLRTADGGYAKTIEGAAASTYQSFLALLVYQLLEETPPEPASLRDFLLSQQREDGGFVEIRVMKRSGVNPTAAAIGGLKLLEAVFLEKGATLPALSLDISNNAAEFLLEMQNEEGGVPANTRIPIADLLSTFTAMQSLHTLGRLDEFDQAAARKFAQSVEQPTGGFLAAAWDQIADVEYTFYGLGVLGLCGQS</sequence>
<comment type="similarity">
    <text evidence="2">Belongs to the protein prenyltransferase subunit beta family.</text>
</comment>
<dbReference type="InterPro" id="IPR045089">
    <property type="entry name" value="PGGT1B-like"/>
</dbReference>
<dbReference type="AlphaFoldDB" id="A0A517N202"/>
<dbReference type="GO" id="GO:0046872">
    <property type="term" value="F:metal ion binding"/>
    <property type="evidence" value="ECO:0007669"/>
    <property type="project" value="UniProtKB-KW"/>
</dbReference>
<evidence type="ECO:0000313" key="11">
    <source>
        <dbReference type="EMBL" id="QDT01160.1"/>
    </source>
</evidence>
<evidence type="ECO:0000256" key="4">
    <source>
        <dbReference type="ARBA" id="ARBA00022679"/>
    </source>
</evidence>